<evidence type="ECO:0000313" key="2">
    <source>
        <dbReference type="WBParaSite" id="PS1159_v2.g20385.t1"/>
    </source>
</evidence>
<name>A0AC35FRY9_9BILA</name>
<sequence length="1765" mass="199354">MKLKYLGTLLDSLDGIAKIRAIAVAPNNRKVAIATADLNIVLFDDKLQKKDKFATKPVDSKYGKKSYIVTSLAFSPDSTKLAIGQTDNIVFVYKLGETWDEKKVICNKFTQSAPVTSLIWPEENRLIIGLTDGKVRYASVHSNKCSTIYKTDAGIISLAQSPNRRSFVSGHEDSAIILFSFETRTQSKICVHTTPPYCLLLSNFGILAAGADKRIVSYSEQGRILQEFDCGRDPKERSFNCAILDPTGYNAIFGSFDRLKLMSWSQRRGAWDEGQILTIKNLYVVTALTWKPDGSTVLCGNLSGLVLSIDCALKRALIKNQFETTFVSPSQVVVRDINSDARCVLRSDKGLSITDIRVMGRTSRYVIAYTASTLIMVDRETEKSSEIPWESGGNEKFYLDNENVGMIINAGEISFIEYGRNEIAGWIRTEQISFIEYGRNEIAGWIRTERLSPHLISARLNERSTKSGGDLRRVAYMLDVHTIAIVDLTSGNTISQINHGNVVDWLELNETGSKLLFRDVRSSLFLFDVETEKSSNMINFCSYVQWVPKSDVVVAQSGDQLCVWYNTDFADQVTQIPIQGDVDAVLRDNNRTEVIVQEANAKVAYELDSAMIEFGTAIEDLDLSRAVVFLEESEKDRVEVSSMWKQLAEVALEQGNLLIAQRAFAGLKDISRVKFLEETIQLAEEAAKQIGGDGTQHYKVRARLALMKKNFKEAERIYLEQNSVQEVIEMYQKLHKWEEAIELAKATNYADLEALRTKYYRNLYDTGQEEKAAEIKEKEGDPMAAIDLYLKSNQPANAAKIILKNERLCSDESLVEKVGLALVQNEIFDMAGELFETSKQFQRSLECYRRGKSFNKAIQVARFSFPEEVVKLEEEWGDDLYSSGKYEAAISHFLEAGNSLKAADSAIKAKEWDRALQILNVIADHDAAAKFFGKVAEHFETTGEYEQAEKYYIDAGRAKDAVEMYNKAARWADAYKLAAEFLGADQTHEMYLQKAEELEQSGRLKEAEQLYISFGEPAKAIAMYKEANRTDEMMKLVEKYHGDRVEETHKRLAEELEEKGDLQGAEEQYLLGGDWKSAVNMYKEAGQWAEAYRIAKAHGGDRVPQHIAYHWAKSLGGDSAVKLLQRHGLLNEAIDLGVEKGEFEFVFELCRLGAKHKLPDVHVKYAEQLEDVGDFAKAEQFYLQANKAREAVLMYMHNQDWDAAERIAEEHCKDVLVDVYIAQARAAMESQEHGKVESYLLRANKADLIVKYYRDREMWPDALRIAREFVPDALTALQQEFDEYQLKSGAKGAYSYMAQAKDWESQGDYRRAIETFLKVEEPITTDLDLIADANKRAGELVAKFMVGEEAATLLEQIGDRLVELGFGQDAGELLLLGNRPQAAVHALLASKEWAKAKRVATELAPELEGIVDETYRDFLKNQGRIGDLIDVDVISAIDILIERGNWDKALETAKQQNHPALLDKYVAAYVLELITQERTFDAVKIFEKYGASSNLANFNIYKQLIDQILNSPTSDYEILAALRNMINSLNENILKSEEEIDPKIVEIFIRYEYITHFYALLHALKLVTSAEVERIKLHLNISLVRYIDLIQPDKVLYEAGTACRNFGEQYENLAFVFLNHYLDVVDAIEDNDPSAVDNTIFEGTDIPTQFALPNSMFLGEDEHEEVKEWVLSVSVDRKVSKELPLDRRGIYEASTIDGEGKQYPICVISGYPVIGNVKELGNNKIADSSNWQTFVTVSKTNSSDQIFDVQQFLGKWTKSHLNLTL</sequence>
<dbReference type="Proteomes" id="UP000887580">
    <property type="component" value="Unplaced"/>
</dbReference>
<protein>
    <submittedName>
        <fullName evidence="2">Uncharacterized protein</fullName>
    </submittedName>
</protein>
<dbReference type="WBParaSite" id="PS1159_v2.g20385.t1">
    <property type="protein sequence ID" value="PS1159_v2.g20385.t1"/>
    <property type="gene ID" value="PS1159_v2.g20385"/>
</dbReference>
<reference evidence="2" key="1">
    <citation type="submission" date="2022-11" db="UniProtKB">
        <authorList>
            <consortium name="WormBaseParasite"/>
        </authorList>
    </citation>
    <scope>IDENTIFICATION</scope>
</reference>
<proteinExistence type="predicted"/>
<organism evidence="1 2">
    <name type="scientific">Panagrolaimus sp. PS1159</name>
    <dbReference type="NCBI Taxonomy" id="55785"/>
    <lineage>
        <taxon>Eukaryota</taxon>
        <taxon>Metazoa</taxon>
        <taxon>Ecdysozoa</taxon>
        <taxon>Nematoda</taxon>
        <taxon>Chromadorea</taxon>
        <taxon>Rhabditida</taxon>
        <taxon>Tylenchina</taxon>
        <taxon>Panagrolaimomorpha</taxon>
        <taxon>Panagrolaimoidea</taxon>
        <taxon>Panagrolaimidae</taxon>
        <taxon>Panagrolaimus</taxon>
    </lineage>
</organism>
<accession>A0AC35FRY9</accession>
<evidence type="ECO:0000313" key="1">
    <source>
        <dbReference type="Proteomes" id="UP000887580"/>
    </source>
</evidence>